<dbReference type="Gene3D" id="3.60.15.10">
    <property type="entry name" value="Ribonuclease Z/Hydroxyacylglutathione hydrolase-like"/>
    <property type="match status" value="1"/>
</dbReference>
<proteinExistence type="predicted"/>
<dbReference type="PATRIC" id="fig|1736674.3.peg.3192"/>
<organism evidence="1 2">
    <name type="scientific">Pseudalgibacter alginicilyticus</name>
    <dbReference type="NCBI Taxonomy" id="1736674"/>
    <lineage>
        <taxon>Bacteria</taxon>
        <taxon>Pseudomonadati</taxon>
        <taxon>Bacteroidota</taxon>
        <taxon>Flavobacteriia</taxon>
        <taxon>Flavobacteriales</taxon>
        <taxon>Flavobacteriaceae</taxon>
        <taxon>Pseudalgibacter</taxon>
    </lineage>
</organism>
<dbReference type="STRING" id="1736674.APS56_15605"/>
<protein>
    <recommendedName>
        <fullName evidence="3">Metallo-beta-lactamase domain-containing protein</fullName>
    </recommendedName>
</protein>
<dbReference type="OrthoDB" id="9761531at2"/>
<name>A0A0P0D8L6_9FLAO</name>
<evidence type="ECO:0008006" key="3">
    <source>
        <dbReference type="Google" id="ProtNLM"/>
    </source>
</evidence>
<dbReference type="EMBL" id="CP012898">
    <property type="protein sequence ID" value="ALJ06471.1"/>
    <property type="molecule type" value="Genomic_DNA"/>
</dbReference>
<dbReference type="PANTHER" id="PTHR30619">
    <property type="entry name" value="DNA INTERNALIZATION/COMPETENCE PROTEIN COMEC/REC2"/>
    <property type="match status" value="1"/>
</dbReference>
<reference evidence="1 2" key="1">
    <citation type="submission" date="2015-10" db="EMBL/GenBank/DDBJ databases">
        <authorList>
            <person name="Gilbert D.G."/>
        </authorList>
    </citation>
    <scope>NUCLEOTIDE SEQUENCE [LARGE SCALE GENOMIC DNA]</scope>
    <source>
        <strain evidence="2">HZ-22</strain>
    </source>
</reference>
<dbReference type="RefSeq" id="WP_054730521.1">
    <property type="nucleotide sequence ID" value="NZ_CP012898.1"/>
</dbReference>
<accession>A0A0P0D8L6</accession>
<dbReference type="PANTHER" id="PTHR30619:SF1">
    <property type="entry name" value="RECOMBINATION PROTEIN 2"/>
    <property type="match status" value="1"/>
</dbReference>
<dbReference type="Proteomes" id="UP000057981">
    <property type="component" value="Chromosome"/>
</dbReference>
<dbReference type="SUPFAM" id="SSF56281">
    <property type="entry name" value="Metallo-hydrolase/oxidoreductase"/>
    <property type="match status" value="1"/>
</dbReference>
<gene>
    <name evidence="1" type="ORF">APS56_15605</name>
</gene>
<dbReference type="InterPro" id="IPR036866">
    <property type="entry name" value="RibonucZ/Hydroxyglut_hydro"/>
</dbReference>
<evidence type="ECO:0000313" key="2">
    <source>
        <dbReference type="Proteomes" id="UP000057981"/>
    </source>
</evidence>
<dbReference type="AlphaFoldDB" id="A0A0P0D8L6"/>
<dbReference type="KEGG" id="ahz:APS56_15605"/>
<evidence type="ECO:0000313" key="1">
    <source>
        <dbReference type="EMBL" id="ALJ06471.1"/>
    </source>
</evidence>
<keyword evidence="2" id="KW-1185">Reference proteome</keyword>
<dbReference type="PROSITE" id="PS51257">
    <property type="entry name" value="PROKAR_LIPOPROTEIN"/>
    <property type="match status" value="1"/>
</dbReference>
<sequence>MISKSKWIGFIFFIFLFSCDENGKKDSTGNNNDEGHHNESVIGKVLPDWEEGYLDIHAINTGRGESTLFIFPDGTTMLIDAAGSLISPTAEIPPPPQKPNVNVSPGLTITNYTKYFIKTASNKLNYIMLSHFHPDHMGSYDTGLPLNPLGSFRMGGVTEVGTNIAFDKIIDRGYPDYNFPTDMTSNPLIANYIKFIEWAKNAYGATAEKFLVGKVDQIVLKQNPIEYPNFQIRNIVANGKVWKGTGTEIINTLPEGEDLLRADPPENILSIGLVLSYGEFDYFTAGDLQYNGRSTYSWKDMESPVANVVTSVDVMKANHHGTANCNGEELLKSLKPNVVVAHTWRDVHPNPETLGRIYGAQSSTQVFTTNMTLDNRQRLGANLSKIKSTQGHIVVRVKPDGGEYSIYILDDSNQSYKVTQVFGPYKST</sequence>
<dbReference type="InterPro" id="IPR052159">
    <property type="entry name" value="Competence_DNA_uptake"/>
</dbReference>